<proteinExistence type="predicted"/>
<evidence type="ECO:0000313" key="1">
    <source>
        <dbReference type="EMBL" id="QYA18430.1"/>
    </source>
</evidence>
<sequence length="72" mass="8707">MKEILEDSSTGEERYEAHCVEIWAESEDEADHLVEWCKEKQGLRAHAYESSKSGWRYDTRPYYVRVEWYDDD</sequence>
<accession>A0A8F8KPJ1</accession>
<dbReference type="EMBL" id="MZ420154">
    <property type="protein sequence ID" value="QYA18430.1"/>
    <property type="molecule type" value="Genomic_DNA"/>
</dbReference>
<organism evidence="1">
    <name type="scientific">Clandestinovirus</name>
    <dbReference type="NCBI Taxonomy" id="2831644"/>
    <lineage>
        <taxon>Viruses</taxon>
    </lineage>
</organism>
<reference evidence="1" key="1">
    <citation type="submission" date="2021-06" db="EMBL/GenBank/DDBJ databases">
        <authorList>
            <person name="Rolland C."/>
        </authorList>
    </citation>
    <scope>NUCLEOTIDE SEQUENCE</scope>
    <source>
        <strain evidence="1">347.936635</strain>
    </source>
</reference>
<gene>
    <name evidence="1" type="ORF">KOM_12_161</name>
</gene>
<protein>
    <submittedName>
        <fullName evidence="1">Uncharacterized protein</fullName>
    </submittedName>
</protein>
<name>A0A8F8KPJ1_9VIRU</name>